<dbReference type="Proteomes" id="UP000593567">
    <property type="component" value="Unassembled WGS sequence"/>
</dbReference>
<dbReference type="AlphaFoldDB" id="A0A7J7JNR0"/>
<keyword evidence="3" id="KW-1185">Reference proteome</keyword>
<gene>
    <name evidence="2" type="ORF">EB796_013730</name>
</gene>
<sequence length="154" mass="17645">MAGSEQRSLDYSQVMTDVNKYIESIDDEEKRSHPFGVTNVLLNGLNGRKSRNTLDTGRSLTWICFFCLVLTICGIIIYLSAKSANKTKDENCKLYNICKPTTPKNMELLEPTIKTTQKTELIVNQIYNSTTYERVKRSWDLQVSKLIKRRSPAD</sequence>
<name>A0A7J7JNR0_BUGNE</name>
<keyword evidence="1" id="KW-1133">Transmembrane helix</keyword>
<evidence type="ECO:0000256" key="1">
    <source>
        <dbReference type="SAM" id="Phobius"/>
    </source>
</evidence>
<keyword evidence="1" id="KW-0812">Transmembrane</keyword>
<accession>A0A7J7JNR0</accession>
<protein>
    <submittedName>
        <fullName evidence="2">Uncharacterized protein</fullName>
    </submittedName>
</protein>
<feature type="transmembrane region" description="Helical" evidence="1">
    <location>
        <begin position="60"/>
        <end position="79"/>
    </location>
</feature>
<reference evidence="2" key="1">
    <citation type="submission" date="2020-06" db="EMBL/GenBank/DDBJ databases">
        <title>Draft genome of Bugula neritina, a colonial animal packing powerful symbionts and potential medicines.</title>
        <authorList>
            <person name="Rayko M."/>
        </authorList>
    </citation>
    <scope>NUCLEOTIDE SEQUENCE [LARGE SCALE GENOMIC DNA]</scope>
    <source>
        <strain evidence="2">Kwan_BN1</strain>
    </source>
</reference>
<evidence type="ECO:0000313" key="3">
    <source>
        <dbReference type="Proteomes" id="UP000593567"/>
    </source>
</evidence>
<organism evidence="2 3">
    <name type="scientific">Bugula neritina</name>
    <name type="common">Brown bryozoan</name>
    <name type="synonym">Sertularia neritina</name>
    <dbReference type="NCBI Taxonomy" id="10212"/>
    <lineage>
        <taxon>Eukaryota</taxon>
        <taxon>Metazoa</taxon>
        <taxon>Spiralia</taxon>
        <taxon>Lophotrochozoa</taxon>
        <taxon>Bryozoa</taxon>
        <taxon>Gymnolaemata</taxon>
        <taxon>Cheilostomatida</taxon>
        <taxon>Flustrina</taxon>
        <taxon>Buguloidea</taxon>
        <taxon>Bugulidae</taxon>
        <taxon>Bugula</taxon>
    </lineage>
</organism>
<dbReference type="EMBL" id="VXIV02002003">
    <property type="protein sequence ID" value="KAF6027979.1"/>
    <property type="molecule type" value="Genomic_DNA"/>
</dbReference>
<proteinExistence type="predicted"/>
<comment type="caution">
    <text evidence="2">The sequence shown here is derived from an EMBL/GenBank/DDBJ whole genome shotgun (WGS) entry which is preliminary data.</text>
</comment>
<keyword evidence="1" id="KW-0472">Membrane</keyword>
<evidence type="ECO:0000313" key="2">
    <source>
        <dbReference type="EMBL" id="KAF6027979.1"/>
    </source>
</evidence>